<gene>
    <name evidence="1" type="ORF">MarbSA_18710</name>
</gene>
<proteinExistence type="predicted"/>
<name>A0ACA8R536_METAZ</name>
<keyword evidence="2" id="KW-1185">Reference proteome</keyword>
<sequence>MKKINKKIISKKMILISILVITAALTISTVSASEVTINQNTTGGIKEAIKGNSTIILESGTYKGENNTQIGIEIDNDDPNNYRNITIKSKNPKNKAIIDCSNTWFIGNTVNLTLINLIIINGQGTEDSEFVQGIITNLRIINIINCSFMNNNLTTGSVINNIQISSPDGTITLTGNAYIINSTFINNKANYGGAIYNQGNITITNSNFTNNSANTGGAIHNQGNITITNSNFTNNSANTGGAIHNSIYNGLVKIYSSIFLNNKAIGEEMGGGAIFNNYCDIPIIIDSCNFINNSAKLGGGSIISQGSLNILRSKFINNTAIIGGAIAPSVGELGYICNIYNSSFINNSALMGGAIFNGMTLNIFNSNFTNNKANETGGAIHNYILPLNVSSSNFNNNSSPKGSDIYLSVTRFPVSITYNTFLNSKNSSIYYINEEGMNPGFEGNISVVKISHNWWGTNNIKGKLVGIKPINYYTMKIMTKTSNNKLYATDNLKLYYYFVLNGTNSNANAKSKLQYFKTSLYYNNKLLKNIDGRTSTTQQITLSTLNNKIKAKLDKQESEIKYTARKLKTTSNFQIASKSKKYTKLKISLKDNKKKSVAKSWIKVYKGKKYLGKAKTDNKGIAYLKLKTTTIKGKNKITTKYTGTGIYTSSKKTKTLKI</sequence>
<protein>
    <submittedName>
        <fullName evidence="1">Uncharacterized protein</fullName>
    </submittedName>
</protein>
<organism evidence="1 2">
    <name type="scientific">Methanobrevibacter arboriphilus</name>
    <dbReference type="NCBI Taxonomy" id="39441"/>
    <lineage>
        <taxon>Archaea</taxon>
        <taxon>Methanobacteriati</taxon>
        <taxon>Methanobacteriota</taxon>
        <taxon>Methanomada group</taxon>
        <taxon>Methanobacteria</taxon>
        <taxon>Methanobacteriales</taxon>
        <taxon>Methanobacteriaceae</taxon>
        <taxon>Methanobrevibacter</taxon>
    </lineage>
</organism>
<evidence type="ECO:0000313" key="2">
    <source>
        <dbReference type="Proteomes" id="UP000825015"/>
    </source>
</evidence>
<dbReference type="Proteomes" id="UP000825015">
    <property type="component" value="Chromosome"/>
</dbReference>
<reference evidence="1" key="1">
    <citation type="submission" date="2019-06" db="EMBL/GenBank/DDBJ databases">
        <title>Complete genome sequence of Methanobrevibacter arboriphilus strain SA.</title>
        <authorList>
            <person name="Asakawa S."/>
        </authorList>
    </citation>
    <scope>NUCLEOTIDE SEQUENCE</scope>
    <source>
        <strain evidence="1">SA</strain>
    </source>
</reference>
<dbReference type="EMBL" id="AP019779">
    <property type="protein sequence ID" value="BBL62831.1"/>
    <property type="molecule type" value="Genomic_DNA"/>
</dbReference>
<evidence type="ECO:0000313" key="1">
    <source>
        <dbReference type="EMBL" id="BBL62831.1"/>
    </source>
</evidence>
<accession>A0ACA8R536</accession>